<dbReference type="GO" id="GO:0045116">
    <property type="term" value="P:protein neddylation"/>
    <property type="evidence" value="ECO:0007669"/>
    <property type="project" value="TreeGrafter"/>
</dbReference>
<dbReference type="PANTHER" id="PTHR12281:SF12">
    <property type="entry name" value="DEFECTIVE IN CULLIN NEDDYLATION PROTEIN"/>
    <property type="match status" value="1"/>
</dbReference>
<keyword evidence="4" id="KW-1185">Reference proteome</keyword>
<protein>
    <recommendedName>
        <fullName evidence="1">Defective in cullin neddylation protein</fullName>
    </recommendedName>
</protein>
<evidence type="ECO:0000313" key="4">
    <source>
        <dbReference type="Proteomes" id="UP001177140"/>
    </source>
</evidence>
<dbReference type="InterPro" id="IPR014764">
    <property type="entry name" value="DCN-prot"/>
</dbReference>
<organism evidence="3 4">
    <name type="scientific">Papaver nudicaule</name>
    <name type="common">Iceland poppy</name>
    <dbReference type="NCBI Taxonomy" id="74823"/>
    <lineage>
        <taxon>Eukaryota</taxon>
        <taxon>Viridiplantae</taxon>
        <taxon>Streptophyta</taxon>
        <taxon>Embryophyta</taxon>
        <taxon>Tracheophyta</taxon>
        <taxon>Spermatophyta</taxon>
        <taxon>Magnoliopsida</taxon>
        <taxon>Ranunculales</taxon>
        <taxon>Papaveraceae</taxon>
        <taxon>Papaveroideae</taxon>
        <taxon>Papaver</taxon>
    </lineage>
</organism>
<dbReference type="GO" id="GO:0031624">
    <property type="term" value="F:ubiquitin conjugating enzyme binding"/>
    <property type="evidence" value="ECO:0007669"/>
    <property type="project" value="TreeGrafter"/>
</dbReference>
<name>A0AA41V7A9_PAPNU</name>
<comment type="caution">
    <text evidence="3">The sequence shown here is derived from an EMBL/GenBank/DDBJ whole genome shotgun (WGS) entry which is preliminary data.</text>
</comment>
<dbReference type="Proteomes" id="UP001177140">
    <property type="component" value="Unassembled WGS sequence"/>
</dbReference>
<dbReference type="Gene3D" id="1.10.238.10">
    <property type="entry name" value="EF-hand"/>
    <property type="match status" value="1"/>
</dbReference>
<dbReference type="AlphaFoldDB" id="A0AA41V7A9"/>
<proteinExistence type="predicted"/>
<comment type="function">
    <text evidence="1">Neddylation of cullins play an essential role in the regulation of SCF-type complexes activity.</text>
</comment>
<dbReference type="PROSITE" id="PS51229">
    <property type="entry name" value="DCUN1"/>
    <property type="match status" value="1"/>
</dbReference>
<dbReference type="InterPro" id="IPR042460">
    <property type="entry name" value="DCN1-like_PONY"/>
</dbReference>
<dbReference type="PANTHER" id="PTHR12281">
    <property type="entry name" value="RP42 RELATED"/>
    <property type="match status" value="1"/>
</dbReference>
<sequence length="220" mass="25417">MGRRSRKTQPKAPPASSVVVIPDDDSPEDLFNSYANKATRTIEPEGIEKLCSDLGIEHTDVRILILAWKMSAAKMGYFTRAEWQNGFYALRADSMYALSRALTELEKKVRRASKEEFLDFYTYAFNYCLMEDMQKTVETESVCELLGMVLGLQFPVQAGKLVEYLKLQTEYKAINKDQWSGFYRFCTEISYPDMANYEEYSCYYPAVIDDFAEWMKEGKA</sequence>
<dbReference type="EMBL" id="JAJJMA010179578">
    <property type="protein sequence ID" value="MCL7037490.1"/>
    <property type="molecule type" value="Genomic_DNA"/>
</dbReference>
<evidence type="ECO:0000256" key="1">
    <source>
        <dbReference type="RuleBase" id="RU410713"/>
    </source>
</evidence>
<evidence type="ECO:0000259" key="2">
    <source>
        <dbReference type="PROSITE" id="PS51229"/>
    </source>
</evidence>
<reference evidence="3" key="1">
    <citation type="submission" date="2022-03" db="EMBL/GenBank/DDBJ databases">
        <title>A functionally conserved STORR gene fusion in Papaver species that diverged 16.8 million years ago.</title>
        <authorList>
            <person name="Catania T."/>
        </authorList>
    </citation>
    <scope>NUCLEOTIDE SEQUENCE</scope>
    <source>
        <strain evidence="3">S-191538</strain>
    </source>
</reference>
<dbReference type="GO" id="GO:0032182">
    <property type="term" value="F:ubiquitin-like protein binding"/>
    <property type="evidence" value="ECO:0007669"/>
    <property type="project" value="TreeGrafter"/>
</dbReference>
<dbReference type="Gene3D" id="1.10.238.200">
    <property type="entry name" value="Cullin, PONY binding domain"/>
    <property type="match status" value="1"/>
</dbReference>
<accession>A0AA41V7A9</accession>
<dbReference type="Pfam" id="PF03556">
    <property type="entry name" value="Cullin_binding"/>
    <property type="match status" value="1"/>
</dbReference>
<dbReference type="GO" id="GO:0000151">
    <property type="term" value="C:ubiquitin ligase complex"/>
    <property type="evidence" value="ECO:0007669"/>
    <property type="project" value="TreeGrafter"/>
</dbReference>
<gene>
    <name evidence="3" type="ORF">MKW94_002305</name>
</gene>
<feature type="domain" description="DCUN1" evidence="2">
    <location>
        <begin position="22"/>
        <end position="216"/>
    </location>
</feature>
<dbReference type="InterPro" id="IPR005176">
    <property type="entry name" value="PONY_dom"/>
</dbReference>
<evidence type="ECO:0000313" key="3">
    <source>
        <dbReference type="EMBL" id="MCL7037490.1"/>
    </source>
</evidence>
<dbReference type="GO" id="GO:0097602">
    <property type="term" value="F:cullin family protein binding"/>
    <property type="evidence" value="ECO:0007669"/>
    <property type="project" value="TreeGrafter"/>
</dbReference>